<accession>A0AA35KL08</accession>
<dbReference type="Proteomes" id="UP001178461">
    <property type="component" value="Chromosome 7"/>
</dbReference>
<feature type="non-terminal residue" evidence="2">
    <location>
        <position position="133"/>
    </location>
</feature>
<dbReference type="EMBL" id="OX395132">
    <property type="protein sequence ID" value="CAI5780201.1"/>
    <property type="molecule type" value="Genomic_DNA"/>
</dbReference>
<sequence>MGEGSDAVEVGMKMALEASKNVELVEKLIKFYRSQYLQLRYWQISTLTIKRRTILFTLAKPCRRLLELQPVSCSEKAFKKTAPTKDVNCPKMETTRNTDNTTLADEDDGLCGTGKADGENPTPECDQVFQRDW</sequence>
<gene>
    <name evidence="2" type="ORF">PODLI_1B010051</name>
</gene>
<keyword evidence="3" id="KW-1185">Reference proteome</keyword>
<protein>
    <submittedName>
        <fullName evidence="2">Uncharacterized protein</fullName>
    </submittedName>
</protein>
<feature type="region of interest" description="Disordered" evidence="1">
    <location>
        <begin position="89"/>
        <end position="133"/>
    </location>
</feature>
<name>A0AA35KL08_9SAUR</name>
<evidence type="ECO:0000256" key="1">
    <source>
        <dbReference type="SAM" id="MobiDB-lite"/>
    </source>
</evidence>
<proteinExistence type="predicted"/>
<dbReference type="AlphaFoldDB" id="A0AA35KL08"/>
<organism evidence="2 3">
    <name type="scientific">Podarcis lilfordi</name>
    <name type="common">Lilford's wall lizard</name>
    <dbReference type="NCBI Taxonomy" id="74358"/>
    <lineage>
        <taxon>Eukaryota</taxon>
        <taxon>Metazoa</taxon>
        <taxon>Chordata</taxon>
        <taxon>Craniata</taxon>
        <taxon>Vertebrata</taxon>
        <taxon>Euteleostomi</taxon>
        <taxon>Lepidosauria</taxon>
        <taxon>Squamata</taxon>
        <taxon>Bifurcata</taxon>
        <taxon>Unidentata</taxon>
        <taxon>Episquamata</taxon>
        <taxon>Laterata</taxon>
        <taxon>Lacertibaenia</taxon>
        <taxon>Lacertidae</taxon>
        <taxon>Podarcis</taxon>
    </lineage>
</organism>
<reference evidence="2" key="1">
    <citation type="submission" date="2022-12" db="EMBL/GenBank/DDBJ databases">
        <authorList>
            <person name="Alioto T."/>
            <person name="Alioto T."/>
            <person name="Gomez Garrido J."/>
        </authorList>
    </citation>
    <scope>NUCLEOTIDE SEQUENCE</scope>
</reference>
<evidence type="ECO:0000313" key="3">
    <source>
        <dbReference type="Proteomes" id="UP001178461"/>
    </source>
</evidence>
<evidence type="ECO:0000313" key="2">
    <source>
        <dbReference type="EMBL" id="CAI5780201.1"/>
    </source>
</evidence>